<evidence type="ECO:0000259" key="6">
    <source>
        <dbReference type="Pfam" id="PF13193"/>
    </source>
</evidence>
<dbReference type="InterPro" id="IPR020845">
    <property type="entry name" value="AMP-binding_CS"/>
</dbReference>
<protein>
    <submittedName>
        <fullName evidence="8">Acetoacetyl-CoA synthetase</fullName>
    </submittedName>
</protein>
<dbReference type="NCBIfam" id="TIGR01217">
    <property type="entry name" value="ac_ac_CoA_syn"/>
    <property type="match status" value="1"/>
</dbReference>
<gene>
    <name evidence="8" type="ORF">FB468_0450</name>
</gene>
<dbReference type="Gene3D" id="3.40.50.12780">
    <property type="entry name" value="N-terminal domain of ligase-like"/>
    <property type="match status" value="1"/>
</dbReference>
<feature type="domain" description="AMP-dependent synthetase/ligase" evidence="5">
    <location>
        <begin position="101"/>
        <end position="467"/>
    </location>
</feature>
<comment type="similarity">
    <text evidence="1">Belongs to the ATP-dependent AMP-binding enzyme family.</text>
</comment>
<dbReference type="SUPFAM" id="SSF56801">
    <property type="entry name" value="Acetyl-CoA synthetase-like"/>
    <property type="match status" value="1"/>
</dbReference>
<evidence type="ECO:0000256" key="3">
    <source>
        <dbReference type="ARBA" id="ARBA00022741"/>
    </source>
</evidence>
<dbReference type="EMBL" id="VFON01000001">
    <property type="protein sequence ID" value="TQL42457.1"/>
    <property type="molecule type" value="Genomic_DNA"/>
</dbReference>
<sequence>MTQPQWTPTPEAIDAAAVTDLARWLVEHRGLDAAAVGDYDALHAWSVAHPGEFWSGVAEHLGAGFVAQPTAALTGTGVRDAVWFAGATLNFADRLRLGEGDQQAVVVEHEDGRTDAHTYDQLRSDVASMAAYLTSVGVAPEDRVVGYLPNCYEGVVAFYAAASIGATWSQTGIDYNAPAAADRLGQLGATVLVTGTGYVFRGKTFDRTPEVAALRELLPTVTTTVVVPTLACTGPVDGGIEWSAALAAGGPAEFGPAPVPFEHPLWVLFTSGTTGKPKGIVHGHGGVLLEQLKSLGLHSDLRKGETLFWYTTPNWMMWNIQVSTLLFGATAILYVGDPLYPGAERLWQLVDRHGVNVFGTSPGQILASAAAGVEVPPCESLRLISSTGSPLPAAANQWVRSVFGDRVPINSVSGGTDIVGGFVGGSPITPVWDGEISARTLGVALEVWDDAGNPIVDEEGEMVITQPLPSMPLRFWDDADGSRYHDAYFSTFDGVWRQGDWATLTSRGTVIMHGRSDATLNRRGIRLGSAEIYAAVEELPEVLDSLVIGIDRENGDYWMPIFIVPGSGWRADESENRIREVIAARASKHHVPDEVILTPAVPRTRTGKKMEVPIKRILLGADPAAIGSLDATDQPDALVWFQHYAAERAIA</sequence>
<keyword evidence="2" id="KW-0436">Ligase</keyword>
<reference evidence="8 9" key="1">
    <citation type="submission" date="2019-06" db="EMBL/GenBank/DDBJ databases">
        <title>Sequencing the genomes of 1000 actinobacteria strains.</title>
        <authorList>
            <person name="Klenk H.-P."/>
        </authorList>
    </citation>
    <scope>NUCLEOTIDE SEQUENCE [LARGE SCALE GENOMIC DNA]</scope>
    <source>
        <strain evidence="8 9">DSM 8803</strain>
    </source>
</reference>
<organism evidence="8 9">
    <name type="scientific">Leucobacter komagatae</name>
    <dbReference type="NCBI Taxonomy" id="55969"/>
    <lineage>
        <taxon>Bacteria</taxon>
        <taxon>Bacillati</taxon>
        <taxon>Actinomycetota</taxon>
        <taxon>Actinomycetes</taxon>
        <taxon>Micrococcales</taxon>
        <taxon>Microbacteriaceae</taxon>
        <taxon>Leucobacter</taxon>
    </lineage>
</organism>
<feature type="domain" description="AMP-binding enzyme C-terminal" evidence="6">
    <location>
        <begin position="534"/>
        <end position="608"/>
    </location>
</feature>
<dbReference type="GO" id="GO:0006629">
    <property type="term" value="P:lipid metabolic process"/>
    <property type="evidence" value="ECO:0007669"/>
    <property type="project" value="InterPro"/>
</dbReference>
<dbReference type="Pfam" id="PF00501">
    <property type="entry name" value="AMP-binding"/>
    <property type="match status" value="1"/>
</dbReference>
<evidence type="ECO:0000256" key="2">
    <source>
        <dbReference type="ARBA" id="ARBA00022598"/>
    </source>
</evidence>
<name>A0A542Y305_9MICO</name>
<evidence type="ECO:0000313" key="8">
    <source>
        <dbReference type="EMBL" id="TQL42457.1"/>
    </source>
</evidence>
<keyword evidence="3" id="KW-0547">Nucleotide-binding</keyword>
<dbReference type="PANTHER" id="PTHR42921">
    <property type="entry name" value="ACETOACETYL-COA SYNTHETASE"/>
    <property type="match status" value="1"/>
</dbReference>
<dbReference type="Pfam" id="PF13193">
    <property type="entry name" value="AMP-binding_C"/>
    <property type="match status" value="1"/>
</dbReference>
<accession>A0A542Y305</accession>
<dbReference type="NCBIfam" id="NF002937">
    <property type="entry name" value="PRK03584.1"/>
    <property type="match status" value="1"/>
</dbReference>
<dbReference type="InterPro" id="IPR005914">
    <property type="entry name" value="Acac_CoA_synth"/>
</dbReference>
<keyword evidence="9" id="KW-1185">Reference proteome</keyword>
<dbReference type="InterPro" id="IPR045851">
    <property type="entry name" value="AMP-bd_C_sf"/>
</dbReference>
<dbReference type="Gene3D" id="3.30.300.30">
    <property type="match status" value="1"/>
</dbReference>
<evidence type="ECO:0000259" key="5">
    <source>
        <dbReference type="Pfam" id="PF00501"/>
    </source>
</evidence>
<dbReference type="PROSITE" id="PS00455">
    <property type="entry name" value="AMP_BINDING"/>
    <property type="match status" value="1"/>
</dbReference>
<evidence type="ECO:0000313" key="9">
    <source>
        <dbReference type="Proteomes" id="UP000319094"/>
    </source>
</evidence>
<evidence type="ECO:0000256" key="1">
    <source>
        <dbReference type="ARBA" id="ARBA00006432"/>
    </source>
</evidence>
<dbReference type="InterPro" id="IPR025110">
    <property type="entry name" value="AMP-bd_C"/>
</dbReference>
<dbReference type="GO" id="GO:0005524">
    <property type="term" value="F:ATP binding"/>
    <property type="evidence" value="ECO:0007669"/>
    <property type="project" value="UniProtKB-KW"/>
</dbReference>
<dbReference type="InterPro" id="IPR032387">
    <property type="entry name" value="ACAS_N"/>
</dbReference>
<proteinExistence type="inferred from homology"/>
<comment type="caution">
    <text evidence="8">The sequence shown here is derived from an EMBL/GenBank/DDBJ whole genome shotgun (WGS) entry which is preliminary data.</text>
</comment>
<evidence type="ECO:0000256" key="4">
    <source>
        <dbReference type="ARBA" id="ARBA00022840"/>
    </source>
</evidence>
<keyword evidence="4" id="KW-0067">ATP-binding</keyword>
<dbReference type="InterPro" id="IPR000873">
    <property type="entry name" value="AMP-dep_synth/lig_dom"/>
</dbReference>
<dbReference type="AlphaFoldDB" id="A0A542Y305"/>
<dbReference type="InterPro" id="IPR042099">
    <property type="entry name" value="ANL_N_sf"/>
</dbReference>
<dbReference type="PANTHER" id="PTHR42921:SF1">
    <property type="entry name" value="ACETOACETYL-COA SYNTHETASE"/>
    <property type="match status" value="1"/>
</dbReference>
<dbReference type="GO" id="GO:0030729">
    <property type="term" value="F:acetoacetate-CoA ligase activity"/>
    <property type="evidence" value="ECO:0007669"/>
    <property type="project" value="InterPro"/>
</dbReference>
<feature type="domain" description="Acetyl-coenzyme A synthetase N-terminal" evidence="7">
    <location>
        <begin position="39"/>
        <end position="92"/>
    </location>
</feature>
<dbReference type="RefSeq" id="WP_170219604.1">
    <property type="nucleotide sequence ID" value="NZ_BAAAUY010000007.1"/>
</dbReference>
<dbReference type="Proteomes" id="UP000319094">
    <property type="component" value="Unassembled WGS sequence"/>
</dbReference>
<dbReference type="Pfam" id="PF16177">
    <property type="entry name" value="ACAS_N"/>
    <property type="match status" value="1"/>
</dbReference>
<evidence type="ECO:0000259" key="7">
    <source>
        <dbReference type="Pfam" id="PF16177"/>
    </source>
</evidence>